<organism evidence="1 2">
    <name type="scientific">Metamycoplasma alkalescens</name>
    <dbReference type="NCBI Taxonomy" id="45363"/>
    <lineage>
        <taxon>Bacteria</taxon>
        <taxon>Bacillati</taxon>
        <taxon>Mycoplasmatota</taxon>
        <taxon>Mycoplasmoidales</taxon>
        <taxon>Metamycoplasmataceae</taxon>
        <taxon>Metamycoplasma</taxon>
    </lineage>
</organism>
<evidence type="ECO:0000313" key="1">
    <source>
        <dbReference type="EMBL" id="SYV89876.1"/>
    </source>
</evidence>
<feature type="non-terminal residue" evidence="1">
    <location>
        <position position="45"/>
    </location>
</feature>
<dbReference type="EMBL" id="LS991949">
    <property type="protein sequence ID" value="SYV89876.1"/>
    <property type="molecule type" value="Genomic_DNA"/>
</dbReference>
<dbReference type="KEGG" id="mala:NCTC10135_00380"/>
<evidence type="ECO:0000313" key="2">
    <source>
        <dbReference type="Proteomes" id="UP000259864"/>
    </source>
</evidence>
<reference evidence="2" key="1">
    <citation type="submission" date="2018-06" db="EMBL/GenBank/DDBJ databases">
        <authorList>
            <consortium name="Pathogen Informatics"/>
        </authorList>
    </citation>
    <scope>NUCLEOTIDE SEQUENCE [LARGE SCALE GENOMIC DNA]</scope>
    <source>
        <strain evidence="2">NCTC10135</strain>
    </source>
</reference>
<proteinExistence type="predicted"/>
<name>A0A3B0PED6_9BACT</name>
<dbReference type="Proteomes" id="UP000259864">
    <property type="component" value="Chromosome 1"/>
</dbReference>
<sequence length="45" mass="5478">MQPQYIQASAFLDHEHQQQRKTFTQLLKLYLNQFNVNVAEIEIDW</sequence>
<protein>
    <submittedName>
        <fullName evidence="1">Uncharacterized protein</fullName>
    </submittedName>
</protein>
<gene>
    <name evidence="1" type="ORF">NCTC10135_00380</name>
</gene>
<dbReference type="AlphaFoldDB" id="A0A3B0PED6"/>
<accession>A0A3B0PED6</accession>